<accession>A0ABS1V8U4</accession>
<dbReference type="RefSeq" id="WP_202827829.1">
    <property type="nucleotide sequence ID" value="NZ_JAEUXJ010000012.1"/>
</dbReference>
<evidence type="ECO:0008006" key="4">
    <source>
        <dbReference type="Google" id="ProtNLM"/>
    </source>
</evidence>
<sequence length="330" mass="36340">MPLRRPLLAALLAAPALARAQAPRPGPWRGLHLVQVPGFSYGGADARYAMRQTLPLGADAVVLLPSLWQSGPAATEVLRGGDLDPEGLAEAIRQARASGLRVLVRPLLWVEGGRPETARPADEAGWRRWFASYGQQVTELARLAQEVGAEAFAAGSGLGRSVGRPEWRGLLDGLRGTFRGRLLYMASSPEEAEAIPFWERLDGIGLRLYPALGRDDGPEEWTPVMRREAERLDRLAARLRRRVWVELGIRSAAGAAARPWETAEERRSLPDPRVQAQVLAHWLRALDRPAVEALLLWRWFTDPGRGGPEDTDFTLQGKLAEGVLMGAWTR</sequence>
<evidence type="ECO:0000256" key="1">
    <source>
        <dbReference type="SAM" id="SignalP"/>
    </source>
</evidence>
<dbReference type="EMBL" id="JAEUXJ010000012">
    <property type="protein sequence ID" value="MBL6458087.1"/>
    <property type="molecule type" value="Genomic_DNA"/>
</dbReference>
<keyword evidence="1" id="KW-0732">Signal</keyword>
<keyword evidence="3" id="KW-1185">Reference proteome</keyword>
<dbReference type="Pfam" id="PF22612">
    <property type="entry name" value="GH113"/>
    <property type="match status" value="1"/>
</dbReference>
<dbReference type="Proteomes" id="UP000606490">
    <property type="component" value="Unassembled WGS sequence"/>
</dbReference>
<dbReference type="InterPro" id="IPR017853">
    <property type="entry name" value="GH"/>
</dbReference>
<dbReference type="SUPFAM" id="SSF51445">
    <property type="entry name" value="(Trans)glycosidases"/>
    <property type="match status" value="1"/>
</dbReference>
<dbReference type="Gene3D" id="3.20.20.80">
    <property type="entry name" value="Glycosidases"/>
    <property type="match status" value="1"/>
</dbReference>
<comment type="caution">
    <text evidence="2">The sequence shown here is derived from an EMBL/GenBank/DDBJ whole genome shotgun (WGS) entry which is preliminary data.</text>
</comment>
<organism evidence="2 3">
    <name type="scientific">Belnapia mucosa</name>
    <dbReference type="NCBI Taxonomy" id="2804532"/>
    <lineage>
        <taxon>Bacteria</taxon>
        <taxon>Pseudomonadati</taxon>
        <taxon>Pseudomonadota</taxon>
        <taxon>Alphaproteobacteria</taxon>
        <taxon>Acetobacterales</taxon>
        <taxon>Roseomonadaceae</taxon>
        <taxon>Belnapia</taxon>
    </lineage>
</organism>
<dbReference type="InterPro" id="IPR055151">
    <property type="entry name" value="GH113"/>
</dbReference>
<evidence type="ECO:0000313" key="3">
    <source>
        <dbReference type="Proteomes" id="UP000606490"/>
    </source>
</evidence>
<gene>
    <name evidence="2" type="ORF">JMJ55_22375</name>
</gene>
<evidence type="ECO:0000313" key="2">
    <source>
        <dbReference type="EMBL" id="MBL6458087.1"/>
    </source>
</evidence>
<proteinExistence type="predicted"/>
<feature type="signal peptide" evidence="1">
    <location>
        <begin position="1"/>
        <end position="20"/>
    </location>
</feature>
<feature type="chain" id="PRO_5047486331" description="Glycoside hydrolase family 5 domain-containing protein" evidence="1">
    <location>
        <begin position="21"/>
        <end position="330"/>
    </location>
</feature>
<dbReference type="CDD" id="cd19608">
    <property type="entry name" value="GH113_mannanase-like"/>
    <property type="match status" value="1"/>
</dbReference>
<protein>
    <recommendedName>
        <fullName evidence="4">Glycoside hydrolase family 5 domain-containing protein</fullName>
    </recommendedName>
</protein>
<reference evidence="2 3" key="1">
    <citation type="submission" date="2021-01" db="EMBL/GenBank/DDBJ databases">
        <title>Belnapia mucosa sp. nov. and Belnapia arida sp. nov., isolated from the Tabernas Desert (Almeria, Spain).</title>
        <authorList>
            <person name="Molina-Menor E."/>
            <person name="Vidal-Verdu A."/>
            <person name="Calonge A."/>
            <person name="Satari L."/>
            <person name="Pereto Magraner J."/>
            <person name="Porcar Miralles M."/>
        </authorList>
    </citation>
    <scope>NUCLEOTIDE SEQUENCE [LARGE SCALE GENOMIC DNA]</scope>
    <source>
        <strain evidence="2 3">T6</strain>
    </source>
</reference>
<name>A0ABS1V8U4_9PROT</name>